<dbReference type="Pfam" id="PF00849">
    <property type="entry name" value="PseudoU_synth_2"/>
    <property type="match status" value="1"/>
</dbReference>
<name>A0A2P2JFV1_RHIMU</name>
<dbReference type="PANTHER" id="PTHR21600:SF52">
    <property type="entry name" value="PSEUDOURIDINE SYNTHASE RSUA_RLUA-LIKE DOMAIN-CONTAINING PROTEIN"/>
    <property type="match status" value="1"/>
</dbReference>
<feature type="domain" description="Pseudouridine synthase RsuA/RluA-like" evidence="1">
    <location>
        <begin position="8"/>
        <end position="176"/>
    </location>
</feature>
<evidence type="ECO:0000313" key="2">
    <source>
        <dbReference type="EMBL" id="MBW92319.1"/>
    </source>
</evidence>
<dbReference type="SUPFAM" id="SSF55120">
    <property type="entry name" value="Pseudouridine synthase"/>
    <property type="match status" value="1"/>
</dbReference>
<dbReference type="EMBL" id="GGEC01011836">
    <property type="protein sequence ID" value="MBW92319.1"/>
    <property type="molecule type" value="Transcribed_RNA"/>
</dbReference>
<dbReference type="GO" id="GO:0000455">
    <property type="term" value="P:enzyme-directed rRNA pseudouridine synthesis"/>
    <property type="evidence" value="ECO:0007669"/>
    <property type="project" value="TreeGrafter"/>
</dbReference>
<reference evidence="2" key="1">
    <citation type="submission" date="2018-02" db="EMBL/GenBank/DDBJ databases">
        <title>Rhizophora mucronata_Transcriptome.</title>
        <authorList>
            <person name="Meera S.P."/>
            <person name="Sreeshan A."/>
            <person name="Augustine A."/>
        </authorList>
    </citation>
    <scope>NUCLEOTIDE SEQUENCE</scope>
    <source>
        <tissue evidence="2">Leaf</tissue>
    </source>
</reference>
<dbReference type="GO" id="GO:0003723">
    <property type="term" value="F:RNA binding"/>
    <property type="evidence" value="ECO:0007669"/>
    <property type="project" value="InterPro"/>
</dbReference>
<dbReference type="InterPro" id="IPR006145">
    <property type="entry name" value="PsdUridine_synth_RsuA/RluA"/>
</dbReference>
<dbReference type="InterPro" id="IPR020103">
    <property type="entry name" value="PsdUridine_synth_cat_dom_sf"/>
</dbReference>
<dbReference type="CDD" id="cd02869">
    <property type="entry name" value="PseudoU_synth_RluA_like"/>
    <property type="match status" value="1"/>
</dbReference>
<sequence>MIALAESYVVLDKPAGTSVGGTTDNIEESCATFASRALGFTAPLLTTHQIDNCTEGCVVFARSKEYCSSFHKKIRDKKVKKLYLALSASPVPIGVVTHYMRPVNVAPRLVSEDFIEGWHLCQLEVIECKEVPWPNSATEERYCLEDCGWPSKDHAYECKINLLTGRTHQIRAQLAACGAPLVGDSMYMTAAIAEMTTPGINPFGKYRKQYPNEDAKETAITEWVARHGKEPGVAIGLQAYQISWDNGKHIYEARSPWWRSRIA</sequence>
<dbReference type="AlphaFoldDB" id="A0A2P2JFV1"/>
<proteinExistence type="predicted"/>
<evidence type="ECO:0000259" key="1">
    <source>
        <dbReference type="Pfam" id="PF00849"/>
    </source>
</evidence>
<dbReference type="Gene3D" id="3.30.2350.10">
    <property type="entry name" value="Pseudouridine synthase"/>
    <property type="match status" value="1"/>
</dbReference>
<protein>
    <recommendedName>
        <fullName evidence="1">Pseudouridine synthase RsuA/RluA-like domain-containing protein</fullName>
    </recommendedName>
</protein>
<dbReference type="InterPro" id="IPR050188">
    <property type="entry name" value="RluA_PseudoU_synthase"/>
</dbReference>
<organism evidence="2">
    <name type="scientific">Rhizophora mucronata</name>
    <name type="common">Asiatic mangrove</name>
    <dbReference type="NCBI Taxonomy" id="61149"/>
    <lineage>
        <taxon>Eukaryota</taxon>
        <taxon>Viridiplantae</taxon>
        <taxon>Streptophyta</taxon>
        <taxon>Embryophyta</taxon>
        <taxon>Tracheophyta</taxon>
        <taxon>Spermatophyta</taxon>
        <taxon>Magnoliopsida</taxon>
        <taxon>eudicotyledons</taxon>
        <taxon>Gunneridae</taxon>
        <taxon>Pentapetalae</taxon>
        <taxon>rosids</taxon>
        <taxon>fabids</taxon>
        <taxon>Malpighiales</taxon>
        <taxon>Rhizophoraceae</taxon>
        <taxon>Rhizophora</taxon>
    </lineage>
</organism>
<accession>A0A2P2JFV1</accession>
<dbReference type="PANTHER" id="PTHR21600">
    <property type="entry name" value="MITOCHONDRIAL RNA PSEUDOURIDINE SYNTHASE"/>
    <property type="match status" value="1"/>
</dbReference>
<dbReference type="GO" id="GO:0009982">
    <property type="term" value="F:pseudouridine synthase activity"/>
    <property type="evidence" value="ECO:0007669"/>
    <property type="project" value="InterPro"/>
</dbReference>